<comment type="caution">
    <text evidence="1">The sequence shown here is derived from an EMBL/GenBank/DDBJ whole genome shotgun (WGS) entry which is preliminary data.</text>
</comment>
<proteinExistence type="predicted"/>
<keyword evidence="2" id="KW-1185">Reference proteome</keyword>
<dbReference type="EMBL" id="JAWJWF010000047">
    <property type="protein sequence ID" value="KAK6622162.1"/>
    <property type="molecule type" value="Genomic_DNA"/>
</dbReference>
<protein>
    <submittedName>
        <fullName evidence="1">Uncharacterized protein</fullName>
    </submittedName>
</protein>
<name>A0ABR1AM87_POLSC</name>
<dbReference type="Proteomes" id="UP001359485">
    <property type="component" value="Unassembled WGS sequence"/>
</dbReference>
<reference evidence="1 2" key="1">
    <citation type="submission" date="2023-09" db="EMBL/GenBank/DDBJ databases">
        <title>Genomes of two closely related lineages of the louse Polyplax serrata with different host specificities.</title>
        <authorList>
            <person name="Martinu J."/>
            <person name="Tarabai H."/>
            <person name="Stefka J."/>
            <person name="Hypsa V."/>
        </authorList>
    </citation>
    <scope>NUCLEOTIDE SEQUENCE [LARGE SCALE GENOMIC DNA]</scope>
    <source>
        <strain evidence="1">98ZLc_SE</strain>
    </source>
</reference>
<evidence type="ECO:0000313" key="2">
    <source>
        <dbReference type="Proteomes" id="UP001359485"/>
    </source>
</evidence>
<gene>
    <name evidence="1" type="ORF">RUM44_001969</name>
</gene>
<sequence>MFRLPERCGAQEVVEPPSGVAHLCRGRRTTETVKSTIDRKILSCPTEKQPPEPALPPPFLPRAADEWTKTEKKDRKICKVCFTSLNSPGSYSPNCFPFSNPGGSDRLGAFDRTRQFHVGVRCV</sequence>
<organism evidence="1 2">
    <name type="scientific">Polyplax serrata</name>
    <name type="common">Common mouse louse</name>
    <dbReference type="NCBI Taxonomy" id="468196"/>
    <lineage>
        <taxon>Eukaryota</taxon>
        <taxon>Metazoa</taxon>
        <taxon>Ecdysozoa</taxon>
        <taxon>Arthropoda</taxon>
        <taxon>Hexapoda</taxon>
        <taxon>Insecta</taxon>
        <taxon>Pterygota</taxon>
        <taxon>Neoptera</taxon>
        <taxon>Paraneoptera</taxon>
        <taxon>Psocodea</taxon>
        <taxon>Troctomorpha</taxon>
        <taxon>Phthiraptera</taxon>
        <taxon>Anoplura</taxon>
        <taxon>Polyplacidae</taxon>
        <taxon>Polyplax</taxon>
    </lineage>
</organism>
<accession>A0ABR1AM87</accession>
<evidence type="ECO:0000313" key="1">
    <source>
        <dbReference type="EMBL" id="KAK6622162.1"/>
    </source>
</evidence>